<dbReference type="AlphaFoldDB" id="A0A845QZV7"/>
<evidence type="ECO:0000313" key="1">
    <source>
        <dbReference type="EMBL" id="NBI08005.1"/>
    </source>
</evidence>
<accession>A0A845QZV7</accession>
<dbReference type="Proteomes" id="UP000467132">
    <property type="component" value="Unassembled WGS sequence"/>
</dbReference>
<comment type="caution">
    <text evidence="1">The sequence shown here is derived from an EMBL/GenBank/DDBJ whole genome shotgun (WGS) entry which is preliminary data.</text>
</comment>
<evidence type="ECO:0000313" key="2">
    <source>
        <dbReference type="Proteomes" id="UP000467132"/>
    </source>
</evidence>
<dbReference type="OrthoDB" id="6120799at2"/>
<dbReference type="InterPro" id="IPR036249">
    <property type="entry name" value="Thioredoxin-like_sf"/>
</dbReference>
<dbReference type="Gene3D" id="3.40.30.10">
    <property type="entry name" value="Glutaredoxin"/>
    <property type="match status" value="1"/>
</dbReference>
<dbReference type="Pfam" id="PF14595">
    <property type="entry name" value="Thioredoxin_9"/>
    <property type="match status" value="1"/>
</dbReference>
<dbReference type="RefSeq" id="WP_160198470.1">
    <property type="nucleotide sequence ID" value="NZ_QXXA01000018.1"/>
</dbReference>
<name>A0A845QZV7_9CLOT</name>
<dbReference type="SUPFAM" id="SSF52833">
    <property type="entry name" value="Thioredoxin-like"/>
    <property type="match status" value="1"/>
</dbReference>
<keyword evidence="2" id="KW-1185">Reference proteome</keyword>
<reference evidence="1 2" key="1">
    <citation type="submission" date="2018-08" db="EMBL/GenBank/DDBJ databases">
        <title>Murine metabolic-syndrome-specific gut microbial biobank.</title>
        <authorList>
            <person name="Liu C."/>
        </authorList>
    </citation>
    <scope>NUCLEOTIDE SEQUENCE [LARGE SCALE GENOMIC DNA]</scope>
    <source>
        <strain evidence="1 2">583</strain>
    </source>
</reference>
<proteinExistence type="predicted"/>
<organism evidence="1 2">
    <name type="scientific">Senegalia massiliensis</name>
    <dbReference type="NCBI Taxonomy" id="1720316"/>
    <lineage>
        <taxon>Bacteria</taxon>
        <taxon>Bacillati</taxon>
        <taxon>Bacillota</taxon>
        <taxon>Clostridia</taxon>
        <taxon>Eubacteriales</taxon>
        <taxon>Clostridiaceae</taxon>
        <taxon>Senegalia</taxon>
    </lineage>
</organism>
<sequence>MNTIETFNKGLSFDEFLNSSEPKYKDATLDFYNNIELGQDLTSQIKNIDKEINILVCAELWCPDCIVNVPAVQIFNKLNESIKISIIEKDGYEDEFSKIPTFIIYDNKFNELGRFIERPKVIKKIENEGTQPEIIVAKKQYRKGKYILDTVQDILDIIK</sequence>
<dbReference type="EMBL" id="QXXA01000018">
    <property type="protein sequence ID" value="NBI08005.1"/>
    <property type="molecule type" value="Genomic_DNA"/>
</dbReference>
<protein>
    <submittedName>
        <fullName evidence="1">Thioredoxin family protein</fullName>
    </submittedName>
</protein>
<gene>
    <name evidence="1" type="ORF">D3Z33_14175</name>
</gene>